<feature type="domain" description="C2" evidence="5">
    <location>
        <begin position="233"/>
        <end position="346"/>
    </location>
</feature>
<dbReference type="GO" id="GO:0005509">
    <property type="term" value="F:calcium ion binding"/>
    <property type="evidence" value="ECO:0007669"/>
    <property type="project" value="TreeGrafter"/>
</dbReference>
<dbReference type="FunFam" id="2.60.40.150:FF:000256">
    <property type="entry name" value="Predicted protein"/>
    <property type="match status" value="1"/>
</dbReference>
<dbReference type="CDD" id="cd08377">
    <property type="entry name" value="C2C_MCTP_PRT"/>
    <property type="match status" value="1"/>
</dbReference>
<dbReference type="Gene3D" id="2.60.40.150">
    <property type="entry name" value="C2 domain"/>
    <property type="match status" value="3"/>
</dbReference>
<dbReference type="EMBL" id="CATQJL010000112">
    <property type="protein sequence ID" value="CAJ0595888.1"/>
    <property type="molecule type" value="Genomic_DNA"/>
</dbReference>
<keyword evidence="1" id="KW-0479">Metal-binding</keyword>
<dbReference type="CDD" id="cd04042">
    <property type="entry name" value="C2A_MCTP_PRT"/>
    <property type="match status" value="1"/>
</dbReference>
<dbReference type="GO" id="GO:0046928">
    <property type="term" value="P:regulation of neurotransmitter secretion"/>
    <property type="evidence" value="ECO:0007669"/>
    <property type="project" value="TreeGrafter"/>
</dbReference>
<dbReference type="AlphaFoldDB" id="A0AA36GPL2"/>
<keyword evidence="4" id="KW-1133">Transmembrane helix</keyword>
<evidence type="ECO:0000259" key="5">
    <source>
        <dbReference type="PROSITE" id="PS50004"/>
    </source>
</evidence>
<dbReference type="SUPFAM" id="SSF49562">
    <property type="entry name" value="C2 domain (Calcium/lipid-binding domain, CaLB)"/>
    <property type="match status" value="3"/>
</dbReference>
<feature type="domain" description="C2" evidence="5">
    <location>
        <begin position="46"/>
        <end position="164"/>
    </location>
</feature>
<dbReference type="PANTHER" id="PTHR45911:SF4">
    <property type="entry name" value="MULTIPLE C2 AND TRANSMEMBRANE DOMAIN-CONTAINING PROTEIN"/>
    <property type="match status" value="1"/>
</dbReference>
<feature type="domain" description="C2" evidence="5">
    <location>
        <begin position="387"/>
        <end position="502"/>
    </location>
</feature>
<evidence type="ECO:0000313" key="7">
    <source>
        <dbReference type="Proteomes" id="UP001176961"/>
    </source>
</evidence>
<evidence type="ECO:0000256" key="4">
    <source>
        <dbReference type="SAM" id="Phobius"/>
    </source>
</evidence>
<keyword evidence="4" id="KW-0812">Transmembrane</keyword>
<gene>
    <name evidence="6" type="ORF">CYNAS_LOCUS7871</name>
</gene>
<dbReference type="PROSITE" id="PS50004">
    <property type="entry name" value="C2"/>
    <property type="match status" value="3"/>
</dbReference>
<dbReference type="Pfam" id="PF00168">
    <property type="entry name" value="C2"/>
    <property type="match status" value="3"/>
</dbReference>
<accession>A0AA36GPL2</accession>
<feature type="compositionally biased region" description="Acidic residues" evidence="3">
    <location>
        <begin position="633"/>
        <end position="642"/>
    </location>
</feature>
<evidence type="ECO:0000256" key="1">
    <source>
        <dbReference type="ARBA" id="ARBA00022723"/>
    </source>
</evidence>
<keyword evidence="2" id="KW-0106">Calcium</keyword>
<feature type="region of interest" description="Disordered" evidence="3">
    <location>
        <begin position="22"/>
        <end position="46"/>
    </location>
</feature>
<dbReference type="SMART" id="SM00239">
    <property type="entry name" value="C2"/>
    <property type="match status" value="3"/>
</dbReference>
<name>A0AA36GPL2_CYLNA</name>
<reference evidence="6" key="1">
    <citation type="submission" date="2023-07" db="EMBL/GenBank/DDBJ databases">
        <authorList>
            <consortium name="CYATHOMIX"/>
        </authorList>
    </citation>
    <scope>NUCLEOTIDE SEQUENCE</scope>
    <source>
        <strain evidence="6">N/A</strain>
    </source>
</reference>
<dbReference type="GO" id="GO:0030672">
    <property type="term" value="C:synaptic vesicle membrane"/>
    <property type="evidence" value="ECO:0007669"/>
    <property type="project" value="TreeGrafter"/>
</dbReference>
<feature type="transmembrane region" description="Helical" evidence="4">
    <location>
        <begin position="584"/>
        <end position="610"/>
    </location>
</feature>
<protein>
    <recommendedName>
        <fullName evidence="5">C2 domain-containing protein</fullName>
    </recommendedName>
</protein>
<organism evidence="6 7">
    <name type="scientific">Cylicocyclus nassatus</name>
    <name type="common">Nematode worm</name>
    <dbReference type="NCBI Taxonomy" id="53992"/>
    <lineage>
        <taxon>Eukaryota</taxon>
        <taxon>Metazoa</taxon>
        <taxon>Ecdysozoa</taxon>
        <taxon>Nematoda</taxon>
        <taxon>Chromadorea</taxon>
        <taxon>Rhabditida</taxon>
        <taxon>Rhabditina</taxon>
        <taxon>Rhabditomorpha</taxon>
        <taxon>Strongyloidea</taxon>
        <taxon>Strongylidae</taxon>
        <taxon>Cylicocyclus</taxon>
    </lineage>
</organism>
<evidence type="ECO:0000256" key="2">
    <source>
        <dbReference type="ARBA" id="ARBA00022837"/>
    </source>
</evidence>
<dbReference type="PRINTS" id="PR00360">
    <property type="entry name" value="C2DOMAIN"/>
</dbReference>
<dbReference type="Proteomes" id="UP001176961">
    <property type="component" value="Unassembled WGS sequence"/>
</dbReference>
<feature type="transmembrane region" description="Helical" evidence="4">
    <location>
        <begin position="704"/>
        <end position="729"/>
    </location>
</feature>
<dbReference type="PANTHER" id="PTHR45911">
    <property type="entry name" value="C2 DOMAIN-CONTAINING PROTEIN"/>
    <property type="match status" value="1"/>
</dbReference>
<keyword evidence="4" id="KW-0472">Membrane</keyword>
<feature type="compositionally biased region" description="Basic and acidic residues" evidence="3">
    <location>
        <begin position="643"/>
        <end position="661"/>
    </location>
</feature>
<evidence type="ECO:0000256" key="3">
    <source>
        <dbReference type="SAM" id="MobiDB-lite"/>
    </source>
</evidence>
<sequence>MFRWRKPKSVSVSSLDLDKTDENETLLACEEKEKEEKESESAEITPVNEMPTKTNEEEVGKYVSLLVKIRLKEGQNLAIRDASGSSDPYVKFKYKDRIVYKSSTIFKNLNPIWDEEFQMLAEDMTSPISIEVYDYDRFCTDDFMGCATIDISQIRWFDPVERVVELCDDASPKEELGTVSITITVVPLTTDEKDEFVQKSVRGVLSEVVKKKEKTPDSLRRNSLDINLQKVAIFRNAQPSKLVKMVQMWASVVNVVLVEGRNLNYNSTAQPDPYCKFKLGCEKYKSKVCSHCSDPKWIEQFDLHIYEFGSETLEILCQDKRTSTCIGKIAVDLHEFPRDETVQKWYDLEDSAGSLLLLITVSGSHSTDNVVDLTEFDQNDLRHSIVERYDIRHTFKDIKDIGQLTVKVFRAEDLQAKDMGGKSDPFAVLELVNTRLQTHTEYKTLNPQWNKLFTFAVKDIHTCLEVTVYDEDPNRKFEFLGKVVIPLISIKNCERRWYALKDKKLCTRVRGQILLELDVIWNPVRAAIRTFNPRERKFIEIDKKFKASLFRNTVMELKEFGLTILDCKNYVESCFDWHSTARSVTAFAVFMVSVYYFQLYHIPLFLLVLFMKCLIYKRVAEELTPRCDKSANYDDDGEEEKEPDTPTRHFSFKSKDKDKESSSSSIRDTLSSVQETLAVVQNSLVFICALLQRVRNTFNFSSPWLSWLAIAVLSVGAVLLYFVPLRYLIMAWGVNKFTKKLRNPHYIDNNELLDYLSRIPSDKELLEWREFKVTPSANGREKEKKPK</sequence>
<keyword evidence="7" id="KW-1185">Reference proteome</keyword>
<evidence type="ECO:0000313" key="6">
    <source>
        <dbReference type="EMBL" id="CAJ0595888.1"/>
    </source>
</evidence>
<dbReference type="CDD" id="cd08376">
    <property type="entry name" value="C2B_MCTP_PRT"/>
    <property type="match status" value="1"/>
</dbReference>
<feature type="compositionally biased region" description="Basic and acidic residues" evidence="3">
    <location>
        <begin position="29"/>
        <end position="40"/>
    </location>
</feature>
<dbReference type="InterPro" id="IPR000008">
    <property type="entry name" value="C2_dom"/>
</dbReference>
<proteinExistence type="predicted"/>
<feature type="region of interest" description="Disordered" evidence="3">
    <location>
        <begin position="630"/>
        <end position="663"/>
    </location>
</feature>
<dbReference type="FunFam" id="2.60.40.150:FF:000167">
    <property type="entry name" value="Multiple C2 domains, transmembrane 2a"/>
    <property type="match status" value="1"/>
</dbReference>
<dbReference type="InterPro" id="IPR035892">
    <property type="entry name" value="C2_domain_sf"/>
</dbReference>
<comment type="caution">
    <text evidence="6">The sequence shown here is derived from an EMBL/GenBank/DDBJ whole genome shotgun (WGS) entry which is preliminary data.</text>
</comment>